<organism evidence="2 3">
    <name type="scientific">Moritella yayanosii</name>
    <dbReference type="NCBI Taxonomy" id="69539"/>
    <lineage>
        <taxon>Bacteria</taxon>
        <taxon>Pseudomonadati</taxon>
        <taxon>Pseudomonadota</taxon>
        <taxon>Gammaproteobacteria</taxon>
        <taxon>Alteromonadales</taxon>
        <taxon>Moritellaceae</taxon>
        <taxon>Moritella</taxon>
    </lineage>
</organism>
<dbReference type="Proteomes" id="UP000250163">
    <property type="component" value="Chromosome MORIYA"/>
</dbReference>
<accession>A0A330LK45</accession>
<feature type="signal peptide" evidence="1">
    <location>
        <begin position="1"/>
        <end position="23"/>
    </location>
</feature>
<sequence length="299" mass="33555">MKTFNPMQASFAFVLLTVAFSSAAYTQDEENKATCNGNWHIELKTSSSTEEQKGRRGVWIPGTIYLDRALAKCAQKIVLKQPQGGTPMLHGVSSQHSYELKNGSRQTLLIIDRSDYVLPVFGKQQLDLWLYIPGGRDLSAGTYQGILNAELSSNTASKVLHKTYTFDYQVNPYVRAKIINVSDSWIQSTGTSVRLHLGDLTKKNRRDLPVYIESNGFVSMTVASLNHGNLVNVTNKQNKVPYQLRFRGQQVDLADEAVFDINNRSFRGQKMTMSFQNTAKPFARAGHYEDVVTITLYAK</sequence>
<feature type="chain" id="PRO_5016357869" description="Fimbrial protein" evidence="1">
    <location>
        <begin position="24"/>
        <end position="299"/>
    </location>
</feature>
<keyword evidence="1" id="KW-0732">Signal</keyword>
<keyword evidence="3" id="KW-1185">Reference proteome</keyword>
<reference evidence="3" key="1">
    <citation type="submission" date="2018-05" db="EMBL/GenBank/DDBJ databases">
        <authorList>
            <person name="Cea G.-C."/>
            <person name="William W."/>
        </authorList>
    </citation>
    <scope>NUCLEOTIDE SEQUENCE [LARGE SCALE GENOMIC DNA]</scope>
    <source>
        <strain evidence="3">DB21MT 5</strain>
    </source>
</reference>
<dbReference type="RefSeq" id="WP_112712405.1">
    <property type="nucleotide sequence ID" value="NZ_LS483250.1"/>
</dbReference>
<dbReference type="AlphaFoldDB" id="A0A330LK45"/>
<evidence type="ECO:0000313" key="3">
    <source>
        <dbReference type="Proteomes" id="UP000250163"/>
    </source>
</evidence>
<name>A0A330LK45_9GAMM</name>
<dbReference type="KEGG" id="mya:MORIYA_0511"/>
<proteinExistence type="predicted"/>
<gene>
    <name evidence="2" type="ORF">MORIYA_0511</name>
</gene>
<evidence type="ECO:0000313" key="2">
    <source>
        <dbReference type="EMBL" id="SQD76989.1"/>
    </source>
</evidence>
<dbReference type="EMBL" id="LS483250">
    <property type="protein sequence ID" value="SQD76989.1"/>
    <property type="molecule type" value="Genomic_DNA"/>
</dbReference>
<dbReference type="OrthoDB" id="5871191at2"/>
<protein>
    <recommendedName>
        <fullName evidence="4">Fimbrial protein</fullName>
    </recommendedName>
</protein>
<evidence type="ECO:0000256" key="1">
    <source>
        <dbReference type="SAM" id="SignalP"/>
    </source>
</evidence>
<evidence type="ECO:0008006" key="4">
    <source>
        <dbReference type="Google" id="ProtNLM"/>
    </source>
</evidence>